<dbReference type="Gene3D" id="3.70.10.10">
    <property type="match status" value="1"/>
</dbReference>
<dbReference type="SUPFAM" id="SSF55979">
    <property type="entry name" value="DNA clamp"/>
    <property type="match status" value="2"/>
</dbReference>
<comment type="similarity">
    <text evidence="1 4">Belongs to the PCNA family.</text>
</comment>
<keyword evidence="2 4" id="KW-0238">DNA-binding</keyword>
<dbReference type="HAMAP" id="MF_00317">
    <property type="entry name" value="DNApol_clamp_arch"/>
    <property type="match status" value="1"/>
</dbReference>
<reference evidence="7" key="1">
    <citation type="submission" date="2006-10" db="EMBL/GenBank/DDBJ databases">
        <authorList>
            <person name="Amadeo P."/>
            <person name="Zhao Q."/>
            <person name="Wortman J."/>
            <person name="Fraser-Liggett C."/>
            <person name="Carlton J."/>
        </authorList>
    </citation>
    <scope>NUCLEOTIDE SEQUENCE</scope>
    <source>
        <strain evidence="7">G3</strain>
    </source>
</reference>
<dbReference type="GO" id="GO:0006298">
    <property type="term" value="P:mismatch repair"/>
    <property type="evidence" value="ECO:0000318"/>
    <property type="project" value="GO_Central"/>
</dbReference>
<evidence type="ECO:0000259" key="6">
    <source>
        <dbReference type="Pfam" id="PF02747"/>
    </source>
</evidence>
<dbReference type="PANTHER" id="PTHR11352">
    <property type="entry name" value="PROLIFERATING CELL NUCLEAR ANTIGEN"/>
    <property type="match status" value="1"/>
</dbReference>
<dbReference type="OrthoDB" id="534348at2759"/>
<dbReference type="KEGG" id="tva:4757007"/>
<dbReference type="GO" id="GO:0030337">
    <property type="term" value="F:DNA polymerase processivity factor activity"/>
    <property type="evidence" value="ECO:0000318"/>
    <property type="project" value="GO_Central"/>
</dbReference>
<feature type="domain" description="Proliferating cell nuclear antigen PCNA C-terminal" evidence="6">
    <location>
        <begin position="128"/>
        <end position="254"/>
    </location>
</feature>
<dbReference type="VEuPathDB" id="TrichDB:TVAG_092580"/>
<dbReference type="PRINTS" id="PR00339">
    <property type="entry name" value="PCNACYCLIN"/>
</dbReference>
<name>A2F7D4_TRIV3</name>
<dbReference type="EMBL" id="DS113646">
    <property type="protein sequence ID" value="EAX99202.1"/>
    <property type="molecule type" value="Genomic_DNA"/>
</dbReference>
<keyword evidence="4" id="KW-0235">DNA replication</keyword>
<comment type="function">
    <text evidence="3">This protein is an auxiliary protein of DNA polymerase delta and is involved in the control of eukaryotic DNA replication by increasing the polymerase's processivity during elongation of the leading strand.</text>
</comment>
<evidence type="ECO:0000313" key="8">
    <source>
        <dbReference type="Proteomes" id="UP000001542"/>
    </source>
</evidence>
<evidence type="ECO:0000256" key="1">
    <source>
        <dbReference type="ARBA" id="ARBA00010462"/>
    </source>
</evidence>
<dbReference type="AlphaFoldDB" id="A2F7D4"/>
<gene>
    <name evidence="7" type="ORF">TVAG_092580</name>
</gene>
<dbReference type="Pfam" id="PF00705">
    <property type="entry name" value="PCNA_N"/>
    <property type="match status" value="1"/>
</dbReference>
<dbReference type="GO" id="GO:0043626">
    <property type="term" value="C:PCNA complex"/>
    <property type="evidence" value="ECO:0000318"/>
    <property type="project" value="GO_Central"/>
</dbReference>
<sequence length="264" mass="29129">MVEIVFEQASFFKKIIDSLKGLVEDISFKCTSDGMDLQAMDISHVSLISISLPADIFNTYNCSEEMNLAFNVDVLNKVLKSASTDDYLKISTEKPNEDITIQLSTQSEDKNTRFNLKPVDINGDAVSIPEHIYKAKLSLSSNAFNQLIRSLSEVNDSVAVRCTEGSISFSVSDILLNATTTFNAGVTNEKAEEEIEVDVTEGCKVAYALRYLKAISAASALSTRVNLSFSPHFPLLVEYSLQEGGYVRFYLAPKVDEEASEDEV</sequence>
<dbReference type="eggNOG" id="KOG1636">
    <property type="taxonomic scope" value="Eukaryota"/>
</dbReference>
<dbReference type="InterPro" id="IPR022659">
    <property type="entry name" value="Pr_cel_nuc_antig_CS"/>
</dbReference>
<feature type="domain" description="Proliferating cell nuclear antigen PCNA N-terminal" evidence="5">
    <location>
        <begin position="1"/>
        <end position="124"/>
    </location>
</feature>
<protein>
    <recommendedName>
        <fullName evidence="3">DNA sliding clamp PCNA</fullName>
    </recommendedName>
</protein>
<dbReference type="GO" id="GO:0003677">
    <property type="term" value="F:DNA binding"/>
    <property type="evidence" value="ECO:0007669"/>
    <property type="project" value="UniProtKB-KW"/>
</dbReference>
<dbReference type="InterPro" id="IPR000730">
    <property type="entry name" value="Pr_cel_nuc_antig"/>
</dbReference>
<dbReference type="CDD" id="cd00577">
    <property type="entry name" value="PCNA"/>
    <property type="match status" value="1"/>
</dbReference>
<reference evidence="7" key="2">
    <citation type="journal article" date="2007" name="Science">
        <title>Draft genome sequence of the sexually transmitted pathogen Trichomonas vaginalis.</title>
        <authorList>
            <person name="Carlton J.M."/>
            <person name="Hirt R.P."/>
            <person name="Silva J.C."/>
            <person name="Delcher A.L."/>
            <person name="Schatz M."/>
            <person name="Zhao Q."/>
            <person name="Wortman J.R."/>
            <person name="Bidwell S.L."/>
            <person name="Alsmark U.C.M."/>
            <person name="Besteiro S."/>
            <person name="Sicheritz-Ponten T."/>
            <person name="Noel C.J."/>
            <person name="Dacks J.B."/>
            <person name="Foster P.G."/>
            <person name="Simillion C."/>
            <person name="Van de Peer Y."/>
            <person name="Miranda-Saavedra D."/>
            <person name="Barton G.J."/>
            <person name="Westrop G.D."/>
            <person name="Mueller S."/>
            <person name="Dessi D."/>
            <person name="Fiori P.L."/>
            <person name="Ren Q."/>
            <person name="Paulsen I."/>
            <person name="Zhang H."/>
            <person name="Bastida-Corcuera F.D."/>
            <person name="Simoes-Barbosa A."/>
            <person name="Brown M.T."/>
            <person name="Hayes R.D."/>
            <person name="Mukherjee M."/>
            <person name="Okumura C.Y."/>
            <person name="Schneider R."/>
            <person name="Smith A.J."/>
            <person name="Vanacova S."/>
            <person name="Villalvazo M."/>
            <person name="Haas B.J."/>
            <person name="Pertea M."/>
            <person name="Feldblyum T.V."/>
            <person name="Utterback T.R."/>
            <person name="Shu C.L."/>
            <person name="Osoegawa K."/>
            <person name="de Jong P.J."/>
            <person name="Hrdy I."/>
            <person name="Horvathova L."/>
            <person name="Zubacova Z."/>
            <person name="Dolezal P."/>
            <person name="Malik S.B."/>
            <person name="Logsdon J.M. Jr."/>
            <person name="Henze K."/>
            <person name="Gupta A."/>
            <person name="Wang C.C."/>
            <person name="Dunne R.L."/>
            <person name="Upcroft J.A."/>
            <person name="Upcroft P."/>
            <person name="White O."/>
            <person name="Salzberg S.L."/>
            <person name="Tang P."/>
            <person name="Chiu C.-H."/>
            <person name="Lee Y.-S."/>
            <person name="Embley T.M."/>
            <person name="Coombs G.H."/>
            <person name="Mottram J.C."/>
            <person name="Tachezy J."/>
            <person name="Fraser-Liggett C.M."/>
            <person name="Johnson P.J."/>
        </authorList>
    </citation>
    <scope>NUCLEOTIDE SEQUENCE [LARGE SCALE GENOMIC DNA]</scope>
    <source>
        <strain evidence="7">G3</strain>
    </source>
</reference>
<dbReference type="PANTHER" id="PTHR11352:SF0">
    <property type="entry name" value="PROLIFERATING CELL NUCLEAR ANTIGEN"/>
    <property type="match status" value="1"/>
</dbReference>
<dbReference type="RefSeq" id="XP_001312132.1">
    <property type="nucleotide sequence ID" value="XM_001312131.1"/>
</dbReference>
<dbReference type="InterPro" id="IPR022648">
    <property type="entry name" value="Pr_cel_nuc_antig_N"/>
</dbReference>
<dbReference type="VEuPathDB" id="TrichDB:TVAGG3_0961780"/>
<keyword evidence="8" id="KW-1185">Reference proteome</keyword>
<dbReference type="Proteomes" id="UP000001542">
    <property type="component" value="Unassembled WGS sequence"/>
</dbReference>
<dbReference type="STRING" id="5722.A2F7D4"/>
<dbReference type="PROSITE" id="PS01251">
    <property type="entry name" value="PCNA_1"/>
    <property type="match status" value="1"/>
</dbReference>
<evidence type="ECO:0000256" key="2">
    <source>
        <dbReference type="ARBA" id="ARBA00023125"/>
    </source>
</evidence>
<evidence type="ECO:0000313" key="7">
    <source>
        <dbReference type="EMBL" id="EAX99202.1"/>
    </source>
</evidence>
<evidence type="ECO:0000256" key="3">
    <source>
        <dbReference type="RuleBase" id="RU000641"/>
    </source>
</evidence>
<dbReference type="GO" id="GO:0019985">
    <property type="term" value="P:translesion synthesis"/>
    <property type="evidence" value="ECO:0000318"/>
    <property type="project" value="GO_Central"/>
</dbReference>
<dbReference type="SMR" id="A2F7D4"/>
<dbReference type="InParanoid" id="A2F7D4"/>
<evidence type="ECO:0000256" key="4">
    <source>
        <dbReference type="RuleBase" id="RU003671"/>
    </source>
</evidence>
<proteinExistence type="inferred from homology"/>
<keyword evidence="3" id="KW-0539">Nucleus</keyword>
<dbReference type="OMA" id="KERTADY"/>
<dbReference type="GO" id="GO:0006272">
    <property type="term" value="P:leading strand elongation"/>
    <property type="evidence" value="ECO:0000318"/>
    <property type="project" value="GO_Central"/>
</dbReference>
<accession>A2F7D4</accession>
<organism evidence="7 8">
    <name type="scientific">Trichomonas vaginalis (strain ATCC PRA-98 / G3)</name>
    <dbReference type="NCBI Taxonomy" id="412133"/>
    <lineage>
        <taxon>Eukaryota</taxon>
        <taxon>Metamonada</taxon>
        <taxon>Parabasalia</taxon>
        <taxon>Trichomonadida</taxon>
        <taxon>Trichomonadidae</taxon>
        <taxon>Trichomonas</taxon>
    </lineage>
</organism>
<dbReference type="Pfam" id="PF02747">
    <property type="entry name" value="PCNA_C"/>
    <property type="match status" value="1"/>
</dbReference>
<evidence type="ECO:0000259" key="5">
    <source>
        <dbReference type="Pfam" id="PF00705"/>
    </source>
</evidence>
<dbReference type="GO" id="GO:0006275">
    <property type="term" value="P:regulation of DNA replication"/>
    <property type="evidence" value="ECO:0007669"/>
    <property type="project" value="InterPro"/>
</dbReference>
<comment type="subcellular location">
    <subcellularLocation>
        <location evidence="3">Nucleus</location>
    </subcellularLocation>
</comment>
<dbReference type="InterPro" id="IPR022649">
    <property type="entry name" value="Pr_cel_nuc_antig_C"/>
</dbReference>
<dbReference type="InterPro" id="IPR046938">
    <property type="entry name" value="DNA_clamp_sf"/>
</dbReference>
<dbReference type="NCBIfam" id="TIGR00590">
    <property type="entry name" value="pcna"/>
    <property type="match status" value="1"/>
</dbReference>